<keyword evidence="1 6" id="KW-0813">Transport</keyword>
<keyword evidence="2 6" id="KW-0479">Metal-binding</keyword>
<keyword evidence="9" id="KW-1185">Reference proteome</keyword>
<dbReference type="GO" id="GO:0005506">
    <property type="term" value="F:iron ion binding"/>
    <property type="evidence" value="ECO:0007669"/>
    <property type="project" value="UniProtKB-UniRule"/>
</dbReference>
<dbReference type="PANTHER" id="PTHR36923:SF3">
    <property type="entry name" value="FERREDOXIN"/>
    <property type="match status" value="1"/>
</dbReference>
<dbReference type="InterPro" id="IPR017896">
    <property type="entry name" value="4Fe4S_Fe-S-bd"/>
</dbReference>
<name>A0A4R1RE86_HYDET</name>
<dbReference type="Gene3D" id="3.30.70.20">
    <property type="match status" value="1"/>
</dbReference>
<evidence type="ECO:0000256" key="1">
    <source>
        <dbReference type="ARBA" id="ARBA00022448"/>
    </source>
</evidence>
<comment type="caution">
    <text evidence="8">The sequence shown here is derived from an EMBL/GenBank/DDBJ whole genome shotgun (WGS) entry which is preliminary data.</text>
</comment>
<evidence type="ECO:0000313" key="8">
    <source>
        <dbReference type="EMBL" id="TCL64201.1"/>
    </source>
</evidence>
<dbReference type="PANTHER" id="PTHR36923">
    <property type="entry name" value="FERREDOXIN"/>
    <property type="match status" value="1"/>
</dbReference>
<evidence type="ECO:0000256" key="5">
    <source>
        <dbReference type="ARBA" id="ARBA00023014"/>
    </source>
</evidence>
<dbReference type="OrthoDB" id="9803319at2"/>
<organism evidence="8 9">
    <name type="scientific">Hydrogenispora ethanolica</name>
    <dbReference type="NCBI Taxonomy" id="1082276"/>
    <lineage>
        <taxon>Bacteria</taxon>
        <taxon>Bacillati</taxon>
        <taxon>Bacillota</taxon>
        <taxon>Hydrogenispora</taxon>
    </lineage>
</organism>
<reference evidence="8 9" key="1">
    <citation type="submission" date="2019-03" db="EMBL/GenBank/DDBJ databases">
        <title>Genomic Encyclopedia of Type Strains, Phase IV (KMG-IV): sequencing the most valuable type-strain genomes for metagenomic binning, comparative biology and taxonomic classification.</title>
        <authorList>
            <person name="Goeker M."/>
        </authorList>
    </citation>
    <scope>NUCLEOTIDE SEQUENCE [LARGE SCALE GENOMIC DNA]</scope>
    <source>
        <strain evidence="8 9">LX-B</strain>
    </source>
</reference>
<feature type="domain" description="4Fe-4S ferredoxin-type" evidence="7">
    <location>
        <begin position="1"/>
        <end position="29"/>
    </location>
</feature>
<keyword evidence="5 6" id="KW-0411">Iron-sulfur</keyword>
<evidence type="ECO:0000256" key="3">
    <source>
        <dbReference type="ARBA" id="ARBA00022982"/>
    </source>
</evidence>
<dbReference type="SUPFAM" id="SSF54862">
    <property type="entry name" value="4Fe-4S ferredoxins"/>
    <property type="match status" value="1"/>
</dbReference>
<protein>
    <recommendedName>
        <fullName evidence="6">Ferredoxin</fullName>
    </recommendedName>
</protein>
<sequence length="62" mass="6612">MEVSVDQDLCISCGLCVSSCPDVFSWNDDEKAQADEKAVNSENEDCVKDAADGCPTDAISTH</sequence>
<dbReference type="Proteomes" id="UP000295008">
    <property type="component" value="Unassembled WGS sequence"/>
</dbReference>
<keyword evidence="4 6" id="KW-0408">Iron</keyword>
<evidence type="ECO:0000256" key="4">
    <source>
        <dbReference type="ARBA" id="ARBA00023004"/>
    </source>
</evidence>
<dbReference type="RefSeq" id="WP_132015149.1">
    <property type="nucleotide sequence ID" value="NZ_SLUN01000019.1"/>
</dbReference>
<keyword evidence="3 6" id="KW-0249">Electron transport</keyword>
<proteinExistence type="predicted"/>
<dbReference type="PROSITE" id="PS51379">
    <property type="entry name" value="4FE4S_FER_2"/>
    <property type="match status" value="1"/>
</dbReference>
<evidence type="ECO:0000259" key="7">
    <source>
        <dbReference type="PROSITE" id="PS51379"/>
    </source>
</evidence>
<evidence type="ECO:0000313" key="9">
    <source>
        <dbReference type="Proteomes" id="UP000295008"/>
    </source>
</evidence>
<dbReference type="InterPro" id="IPR051269">
    <property type="entry name" value="Fe-S_cluster_ET"/>
</dbReference>
<evidence type="ECO:0000256" key="6">
    <source>
        <dbReference type="RuleBase" id="RU368020"/>
    </source>
</evidence>
<dbReference type="Pfam" id="PF13370">
    <property type="entry name" value="Fer4_13"/>
    <property type="match status" value="1"/>
</dbReference>
<accession>A0A4R1RE86</accession>
<dbReference type="EMBL" id="SLUN01000019">
    <property type="protein sequence ID" value="TCL64201.1"/>
    <property type="molecule type" value="Genomic_DNA"/>
</dbReference>
<dbReference type="PROSITE" id="PS00198">
    <property type="entry name" value="4FE4S_FER_1"/>
    <property type="match status" value="1"/>
</dbReference>
<comment type="function">
    <text evidence="6">Ferredoxins are iron-sulfur proteins that transfer electrons in a wide variety of metabolic reactions.</text>
</comment>
<dbReference type="PRINTS" id="PR00352">
    <property type="entry name" value="3FE4SFRDOXIN"/>
</dbReference>
<dbReference type="InterPro" id="IPR017900">
    <property type="entry name" value="4Fe4S_Fe_S_CS"/>
</dbReference>
<gene>
    <name evidence="8" type="ORF">EDC14_10196</name>
</gene>
<dbReference type="AlphaFoldDB" id="A0A4R1RE86"/>
<dbReference type="GO" id="GO:0051536">
    <property type="term" value="F:iron-sulfur cluster binding"/>
    <property type="evidence" value="ECO:0007669"/>
    <property type="project" value="UniProtKB-KW"/>
</dbReference>
<dbReference type="InterPro" id="IPR001080">
    <property type="entry name" value="3Fe4S_ferredoxin"/>
</dbReference>
<dbReference type="GO" id="GO:0009055">
    <property type="term" value="F:electron transfer activity"/>
    <property type="evidence" value="ECO:0007669"/>
    <property type="project" value="UniProtKB-UniRule"/>
</dbReference>
<evidence type="ECO:0000256" key="2">
    <source>
        <dbReference type="ARBA" id="ARBA00022723"/>
    </source>
</evidence>